<gene>
    <name evidence="2" type="ORF">Pmgp_03102</name>
</gene>
<evidence type="ECO:0000313" key="3">
    <source>
        <dbReference type="Proteomes" id="UP000297597"/>
    </source>
</evidence>
<dbReference type="AlphaFoldDB" id="A0A4Y7RL79"/>
<feature type="chain" id="PRO_5021239057" evidence="1">
    <location>
        <begin position="26"/>
        <end position="85"/>
    </location>
</feature>
<sequence length="85" mass="9502">MFVKNIVRSIVLVLFVLTITNAAFAASEIVVQNNPPVNQQTEQSAFSPDVPINGLWWTEGSYNNTNGYWNSLGEFQTQLLTPINE</sequence>
<comment type="caution">
    <text evidence="2">The sequence shown here is derived from an EMBL/GenBank/DDBJ whole genome shotgun (WGS) entry which is preliminary data.</text>
</comment>
<dbReference type="RefSeq" id="WP_134214964.1">
    <property type="nucleotide sequence ID" value="NZ_QFFZ01000046.1"/>
</dbReference>
<reference evidence="2 3" key="1">
    <citation type="journal article" date="2018" name="Environ. Microbiol.">
        <title>Novel energy conservation strategies and behaviour of Pelotomaculum schinkii driving syntrophic propionate catabolism.</title>
        <authorList>
            <person name="Hidalgo-Ahumada C.A.P."/>
            <person name="Nobu M.K."/>
            <person name="Narihiro T."/>
            <person name="Tamaki H."/>
            <person name="Liu W.T."/>
            <person name="Kamagata Y."/>
            <person name="Stams A.J.M."/>
            <person name="Imachi H."/>
            <person name="Sousa D.Z."/>
        </authorList>
    </citation>
    <scope>NUCLEOTIDE SEQUENCE [LARGE SCALE GENOMIC DNA]</scope>
    <source>
        <strain evidence="2 3">MGP</strain>
    </source>
</reference>
<organism evidence="2 3">
    <name type="scientific">Pelotomaculum propionicicum</name>
    <dbReference type="NCBI Taxonomy" id="258475"/>
    <lineage>
        <taxon>Bacteria</taxon>
        <taxon>Bacillati</taxon>
        <taxon>Bacillota</taxon>
        <taxon>Clostridia</taxon>
        <taxon>Eubacteriales</taxon>
        <taxon>Desulfotomaculaceae</taxon>
        <taxon>Pelotomaculum</taxon>
    </lineage>
</organism>
<evidence type="ECO:0000313" key="2">
    <source>
        <dbReference type="EMBL" id="TEB09499.1"/>
    </source>
</evidence>
<dbReference type="OrthoDB" id="9885403at2"/>
<keyword evidence="1" id="KW-0732">Signal</keyword>
<evidence type="ECO:0000256" key="1">
    <source>
        <dbReference type="SAM" id="SignalP"/>
    </source>
</evidence>
<keyword evidence="3" id="KW-1185">Reference proteome</keyword>
<protein>
    <submittedName>
        <fullName evidence="2">Uncharacterized protein</fullName>
    </submittedName>
</protein>
<proteinExistence type="predicted"/>
<accession>A0A4Y7RL79</accession>
<dbReference type="EMBL" id="QFFZ01000046">
    <property type="protein sequence ID" value="TEB09499.1"/>
    <property type="molecule type" value="Genomic_DNA"/>
</dbReference>
<name>A0A4Y7RL79_9FIRM</name>
<dbReference type="Proteomes" id="UP000297597">
    <property type="component" value="Unassembled WGS sequence"/>
</dbReference>
<feature type="signal peptide" evidence="1">
    <location>
        <begin position="1"/>
        <end position="25"/>
    </location>
</feature>